<evidence type="ECO:0000256" key="1">
    <source>
        <dbReference type="ARBA" id="ARBA00010396"/>
    </source>
</evidence>
<dbReference type="PIRSF" id="PIRSF004486">
    <property type="entry name" value="MraW"/>
    <property type="match status" value="1"/>
</dbReference>
<dbReference type="PANTHER" id="PTHR11265:SF0">
    <property type="entry name" value="12S RRNA N4-METHYLCYTIDINE METHYLTRANSFERASE"/>
    <property type="match status" value="1"/>
</dbReference>
<feature type="binding site" evidence="6">
    <location>
        <position position="101"/>
    </location>
    <ligand>
        <name>S-adenosyl-L-methionine</name>
        <dbReference type="ChEBI" id="CHEBI:59789"/>
    </ligand>
</feature>
<dbReference type="STRING" id="1123384.AJ81_09365"/>
<feature type="binding site" evidence="6">
    <location>
        <position position="108"/>
    </location>
    <ligand>
        <name>S-adenosyl-L-methionine</name>
        <dbReference type="ChEBI" id="CHEBI:59789"/>
    </ligand>
</feature>
<dbReference type="SUPFAM" id="SSF81799">
    <property type="entry name" value="Putative methyltransferase TM0872, insert domain"/>
    <property type="match status" value="1"/>
</dbReference>
<comment type="function">
    <text evidence="6">Specifically methylates the N4 position of cytidine in position 1402 (C1402) of 16S rRNA.</text>
</comment>
<keyword evidence="3 6" id="KW-0489">Methyltransferase</keyword>
<keyword evidence="6" id="KW-0963">Cytoplasm</keyword>
<comment type="subcellular location">
    <subcellularLocation>
        <location evidence="6">Cytoplasm</location>
    </subcellularLocation>
</comment>
<evidence type="ECO:0000313" key="7">
    <source>
        <dbReference type="EMBL" id="AJC74349.1"/>
    </source>
</evidence>
<keyword evidence="8" id="KW-1185">Reference proteome</keyword>
<dbReference type="EC" id="2.1.1.199" evidence="6"/>
<dbReference type="Pfam" id="PF01795">
    <property type="entry name" value="Methyltransf_5"/>
    <property type="match status" value="1"/>
</dbReference>
<dbReference type="SUPFAM" id="SSF53335">
    <property type="entry name" value="S-adenosyl-L-methionine-dependent methyltransferases"/>
    <property type="match status" value="1"/>
</dbReference>
<name>A0A0X1KSS4_9THEM</name>
<dbReference type="InterPro" id="IPR002903">
    <property type="entry name" value="RsmH"/>
</dbReference>
<accession>A0A0X1KSS4</accession>
<dbReference type="InterPro" id="IPR029063">
    <property type="entry name" value="SAM-dependent_MTases_sf"/>
</dbReference>
<dbReference type="Gene3D" id="3.40.50.150">
    <property type="entry name" value="Vaccinia Virus protein VP39"/>
    <property type="match status" value="1"/>
</dbReference>
<dbReference type="NCBIfam" id="TIGR00006">
    <property type="entry name" value="16S rRNA (cytosine(1402)-N(4))-methyltransferase RsmH"/>
    <property type="match status" value="1"/>
</dbReference>
<feature type="binding site" evidence="6">
    <location>
        <begin position="32"/>
        <end position="34"/>
    </location>
    <ligand>
        <name>S-adenosyl-L-methionine</name>
        <dbReference type="ChEBI" id="CHEBI:59789"/>
    </ligand>
</feature>
<feature type="binding site" evidence="6">
    <location>
        <position position="80"/>
    </location>
    <ligand>
        <name>S-adenosyl-L-methionine</name>
        <dbReference type="ChEBI" id="CHEBI:59789"/>
    </ligand>
</feature>
<dbReference type="GO" id="GO:0005737">
    <property type="term" value="C:cytoplasm"/>
    <property type="evidence" value="ECO:0007669"/>
    <property type="project" value="UniProtKB-SubCell"/>
</dbReference>
<dbReference type="GO" id="GO:0071424">
    <property type="term" value="F:rRNA (cytosine-N4-)-methyltransferase activity"/>
    <property type="evidence" value="ECO:0007669"/>
    <property type="project" value="UniProtKB-UniRule"/>
</dbReference>
<organism evidence="7 8">
    <name type="scientific">Pseudothermotoga hypogea DSM 11164 = NBRC 106472</name>
    <dbReference type="NCBI Taxonomy" id="1123384"/>
    <lineage>
        <taxon>Bacteria</taxon>
        <taxon>Thermotogati</taxon>
        <taxon>Thermotogota</taxon>
        <taxon>Thermotogae</taxon>
        <taxon>Thermotogales</taxon>
        <taxon>Thermotogaceae</taxon>
        <taxon>Pseudothermotoga</taxon>
    </lineage>
</organism>
<keyword evidence="4 6" id="KW-0808">Transferase</keyword>
<evidence type="ECO:0000256" key="4">
    <source>
        <dbReference type="ARBA" id="ARBA00022679"/>
    </source>
</evidence>
<evidence type="ECO:0000256" key="2">
    <source>
        <dbReference type="ARBA" id="ARBA00022552"/>
    </source>
</evidence>
<evidence type="ECO:0000256" key="6">
    <source>
        <dbReference type="HAMAP-Rule" id="MF_01007"/>
    </source>
</evidence>
<dbReference type="EMBL" id="CP007141">
    <property type="protein sequence ID" value="AJC74349.1"/>
    <property type="molecule type" value="Genomic_DNA"/>
</dbReference>
<dbReference type="PaxDb" id="1123384-AJ81_09365"/>
<evidence type="ECO:0000256" key="5">
    <source>
        <dbReference type="ARBA" id="ARBA00022691"/>
    </source>
</evidence>
<proteinExistence type="inferred from homology"/>
<protein>
    <recommendedName>
        <fullName evidence="6">Ribosomal RNA small subunit methyltransferase H</fullName>
        <ecNumber evidence="6">2.1.1.199</ecNumber>
    </recommendedName>
    <alternativeName>
        <fullName evidence="6">16S rRNA m(4)C1402 methyltransferase</fullName>
    </alternativeName>
    <alternativeName>
        <fullName evidence="6">rRNA (cytosine-N(4)-)-methyltransferase RsmH</fullName>
    </alternativeName>
</protein>
<dbReference type="Gene3D" id="1.10.150.170">
    <property type="entry name" value="Putative methyltransferase TM0872, insert domain"/>
    <property type="match status" value="1"/>
</dbReference>
<reference evidence="7 8" key="1">
    <citation type="submission" date="2014-01" db="EMBL/GenBank/DDBJ databases">
        <title>Genome sequencing of Thermotog hypogea.</title>
        <authorList>
            <person name="Zhang X."/>
            <person name="Alvare G."/>
            <person name="Fristensky B."/>
            <person name="Chen L."/>
            <person name="Suen T."/>
            <person name="Chen Q."/>
            <person name="Ma K."/>
        </authorList>
    </citation>
    <scope>NUCLEOTIDE SEQUENCE [LARGE SCALE GENOMIC DNA]</scope>
    <source>
        <strain evidence="7 8">DSM 11164</strain>
    </source>
</reference>
<gene>
    <name evidence="6" type="primary">rsmH</name>
    <name evidence="7" type="ORF">AJ81_09365</name>
</gene>
<comment type="catalytic activity">
    <reaction evidence="6">
        <text>cytidine(1402) in 16S rRNA + S-adenosyl-L-methionine = N(4)-methylcytidine(1402) in 16S rRNA + S-adenosyl-L-homocysteine + H(+)</text>
        <dbReference type="Rhea" id="RHEA:42928"/>
        <dbReference type="Rhea" id="RHEA-COMP:10286"/>
        <dbReference type="Rhea" id="RHEA-COMP:10287"/>
        <dbReference type="ChEBI" id="CHEBI:15378"/>
        <dbReference type="ChEBI" id="CHEBI:57856"/>
        <dbReference type="ChEBI" id="CHEBI:59789"/>
        <dbReference type="ChEBI" id="CHEBI:74506"/>
        <dbReference type="ChEBI" id="CHEBI:82748"/>
        <dbReference type="EC" id="2.1.1.199"/>
    </reaction>
</comment>
<dbReference type="PANTHER" id="PTHR11265">
    <property type="entry name" value="S-ADENOSYL-METHYLTRANSFERASE MRAW"/>
    <property type="match status" value="1"/>
</dbReference>
<keyword evidence="2 6" id="KW-0698">rRNA processing</keyword>
<dbReference type="InterPro" id="IPR023397">
    <property type="entry name" value="SAM-dep_MeTrfase_MraW_recog"/>
</dbReference>
<dbReference type="HAMAP" id="MF_01007">
    <property type="entry name" value="16SrRNA_methyltr_H"/>
    <property type="match status" value="1"/>
</dbReference>
<dbReference type="GO" id="GO:0070475">
    <property type="term" value="P:rRNA base methylation"/>
    <property type="evidence" value="ECO:0007669"/>
    <property type="project" value="UniProtKB-UniRule"/>
</dbReference>
<dbReference type="RefSeq" id="WP_031502338.1">
    <property type="nucleotide sequence ID" value="NC_022795.1"/>
</dbReference>
<dbReference type="OrthoDB" id="9806637at2"/>
<sequence>MDIVHVPVLVKEVLEFFKNIEGVFLDCTVGLGGHAEAILSKIPNSVVVGLDVDEEALDLAKKRLERFVLAGRVKLFKSSYVDAVEVLKNLGFDHVDAILMDLGVSSMQLEKAERGFSFNRDGPLDMRMDKRQSLTAYEIVNSWDEEDLSRIIFEYGEEKRYARRIARFIVRNRPIQTTKQLVEVLARAIPNKHSRKRHFATRVFQAIRIAVNFELENLKKFLAQAPELLRPGGRIAIVSFHSLEDRIVKEFFRNEPKLKQLTKRPITPSESEIALNPRARSAKLRVAERV</sequence>
<keyword evidence="5 6" id="KW-0949">S-adenosyl-L-methionine</keyword>
<evidence type="ECO:0000313" key="8">
    <source>
        <dbReference type="Proteomes" id="UP000077469"/>
    </source>
</evidence>
<dbReference type="PATRIC" id="fig|1123384.7.peg.1885"/>
<dbReference type="Proteomes" id="UP000077469">
    <property type="component" value="Chromosome"/>
</dbReference>
<dbReference type="AlphaFoldDB" id="A0A0X1KSS4"/>
<comment type="similarity">
    <text evidence="1 6">Belongs to the methyltransferase superfamily. RsmH family.</text>
</comment>
<evidence type="ECO:0000256" key="3">
    <source>
        <dbReference type="ARBA" id="ARBA00022603"/>
    </source>
</evidence>
<dbReference type="KEGG" id="phy:AJ81_09365"/>
<feature type="binding site" evidence="6">
    <location>
        <position position="51"/>
    </location>
    <ligand>
        <name>S-adenosyl-L-methionine</name>
        <dbReference type="ChEBI" id="CHEBI:59789"/>
    </ligand>
</feature>